<protein>
    <recommendedName>
        <fullName evidence="4">Flagellar FliJ protein</fullName>
    </recommendedName>
</protein>
<dbReference type="AlphaFoldDB" id="A0A0A0EG21"/>
<dbReference type="RefSeq" id="WP_043747266.1">
    <property type="nucleotide sequence ID" value="NZ_AQQX01000002.1"/>
</dbReference>
<evidence type="ECO:0008006" key="4">
    <source>
        <dbReference type="Google" id="ProtNLM"/>
    </source>
</evidence>
<name>A0A0A0EG21_9RHOB</name>
<dbReference type="STRING" id="1461694.ATO9_07605"/>
<dbReference type="eggNOG" id="ENOG5033JUX">
    <property type="taxonomic scope" value="Bacteria"/>
</dbReference>
<feature type="coiled-coil region" evidence="1">
    <location>
        <begin position="74"/>
        <end position="121"/>
    </location>
</feature>
<gene>
    <name evidence="2" type="ORF">ATO9_07605</name>
</gene>
<evidence type="ECO:0000313" key="2">
    <source>
        <dbReference type="EMBL" id="KGM49866.1"/>
    </source>
</evidence>
<dbReference type="OrthoDB" id="7861976at2"/>
<organism evidence="2 3">
    <name type="scientific">Pseudooceanicola atlanticus</name>
    <dbReference type="NCBI Taxonomy" id="1461694"/>
    <lineage>
        <taxon>Bacteria</taxon>
        <taxon>Pseudomonadati</taxon>
        <taxon>Pseudomonadota</taxon>
        <taxon>Alphaproteobacteria</taxon>
        <taxon>Rhodobacterales</taxon>
        <taxon>Paracoccaceae</taxon>
        <taxon>Pseudooceanicola</taxon>
    </lineage>
</organism>
<proteinExistence type="predicted"/>
<dbReference type="Proteomes" id="UP000030004">
    <property type="component" value="Unassembled WGS sequence"/>
</dbReference>
<dbReference type="EMBL" id="AQQX01000002">
    <property type="protein sequence ID" value="KGM49866.1"/>
    <property type="molecule type" value="Genomic_DNA"/>
</dbReference>
<accession>A0A0A0EG21</accession>
<sequence length="126" mass="14695">MTQLTELRDIIETVYQVDLGKLQRIKAEEMDLREALDDLDHQLRQSLDMSDGVASDWQAIGADRAWRAWVGRQRKELNMQLARVLVRKADAEARLKTSFAKKQVSEELVEQEAQALRIERMRRMQG</sequence>
<evidence type="ECO:0000313" key="3">
    <source>
        <dbReference type="Proteomes" id="UP000030004"/>
    </source>
</evidence>
<evidence type="ECO:0000256" key="1">
    <source>
        <dbReference type="SAM" id="Coils"/>
    </source>
</evidence>
<reference evidence="2 3" key="1">
    <citation type="journal article" date="2015" name="Antonie Van Leeuwenhoek">
        <title>Pseudooceanicola atlanticus gen. nov. sp. nov., isolated from surface seawater of the Atlantic Ocean and reclassification of Oceanicola batsensis, Oceanicola marinus, Oceanicola nitratireducens, Oceanicola nanhaiensis, Oceanicola antarcticus and Oceanicola flagellatus, as Pseudooceanicola batsensis comb. nov., Pseudooceanicola marinus comb. nov., Pseudooceanicola nitratireducens comb. nov., Pseudooceanicola nanhaiensis comb. nov., Pseudooceanicola antarcticus comb. nov., and Pseudooceanicola flagellatus comb. nov.</title>
        <authorList>
            <person name="Lai Q."/>
            <person name="Li G."/>
            <person name="Liu X."/>
            <person name="Du Y."/>
            <person name="Sun F."/>
            <person name="Shao Z."/>
        </authorList>
    </citation>
    <scope>NUCLEOTIDE SEQUENCE [LARGE SCALE GENOMIC DNA]</scope>
    <source>
        <strain evidence="2 3">22II-s11g</strain>
    </source>
</reference>
<keyword evidence="3" id="KW-1185">Reference proteome</keyword>
<comment type="caution">
    <text evidence="2">The sequence shown here is derived from an EMBL/GenBank/DDBJ whole genome shotgun (WGS) entry which is preliminary data.</text>
</comment>
<keyword evidence="1" id="KW-0175">Coiled coil</keyword>